<gene>
    <name evidence="2" type="ORF">RM590_03315</name>
</gene>
<keyword evidence="3" id="KW-1185">Reference proteome</keyword>
<dbReference type="Proteomes" id="UP001183246">
    <property type="component" value="Unassembled WGS sequence"/>
</dbReference>
<dbReference type="RefSeq" id="WP_311702791.1">
    <property type="nucleotide sequence ID" value="NZ_JAVREL010000001.1"/>
</dbReference>
<sequence>MSRLIAAPRRAAAWLRWYVTELTGENAYERHVERLRRADPAAPVPSRREFERQRVDRRYGGDPREGPHRGCC</sequence>
<dbReference type="Pfam" id="PF04328">
    <property type="entry name" value="Sel_put"/>
    <property type="match status" value="1"/>
</dbReference>
<evidence type="ECO:0000313" key="2">
    <source>
        <dbReference type="EMBL" id="MDT0341673.1"/>
    </source>
</evidence>
<evidence type="ECO:0000256" key="1">
    <source>
        <dbReference type="SAM" id="MobiDB-lite"/>
    </source>
</evidence>
<dbReference type="InterPro" id="IPR007423">
    <property type="entry name" value="Sel_put"/>
</dbReference>
<proteinExistence type="predicted"/>
<feature type="region of interest" description="Disordered" evidence="1">
    <location>
        <begin position="37"/>
        <end position="72"/>
    </location>
</feature>
<evidence type="ECO:0000313" key="3">
    <source>
        <dbReference type="Proteomes" id="UP001183246"/>
    </source>
</evidence>
<feature type="compositionally biased region" description="Basic and acidic residues" evidence="1">
    <location>
        <begin position="46"/>
        <end position="72"/>
    </location>
</feature>
<comment type="caution">
    <text evidence="2">The sequence shown here is derived from an EMBL/GenBank/DDBJ whole genome shotgun (WGS) entry which is preliminary data.</text>
</comment>
<name>A0ABU2MJA0_9ACTN</name>
<dbReference type="EMBL" id="JAVREL010000001">
    <property type="protein sequence ID" value="MDT0341673.1"/>
    <property type="molecule type" value="Genomic_DNA"/>
</dbReference>
<organism evidence="2 3">
    <name type="scientific">Streptomyces litchfieldiae</name>
    <dbReference type="NCBI Taxonomy" id="3075543"/>
    <lineage>
        <taxon>Bacteria</taxon>
        <taxon>Bacillati</taxon>
        <taxon>Actinomycetota</taxon>
        <taxon>Actinomycetes</taxon>
        <taxon>Kitasatosporales</taxon>
        <taxon>Streptomycetaceae</taxon>
        <taxon>Streptomyces</taxon>
    </lineage>
</organism>
<reference evidence="3" key="1">
    <citation type="submission" date="2023-07" db="EMBL/GenBank/DDBJ databases">
        <title>30 novel species of actinomycetes from the DSMZ collection.</title>
        <authorList>
            <person name="Nouioui I."/>
        </authorList>
    </citation>
    <scope>NUCLEOTIDE SEQUENCE [LARGE SCALE GENOMIC DNA]</scope>
    <source>
        <strain evidence="3">DSM 44938</strain>
    </source>
</reference>
<accession>A0ABU2MJA0</accession>
<protein>
    <submittedName>
        <fullName evidence="2">YbdD/YjiX family protein</fullName>
    </submittedName>
</protein>